<organism evidence="2 3">
    <name type="scientific">Vibrio ulleungensis</name>
    <dbReference type="NCBI Taxonomy" id="2807619"/>
    <lineage>
        <taxon>Bacteria</taxon>
        <taxon>Pseudomonadati</taxon>
        <taxon>Pseudomonadota</taxon>
        <taxon>Gammaproteobacteria</taxon>
        <taxon>Vibrionales</taxon>
        <taxon>Vibrionaceae</taxon>
        <taxon>Vibrio</taxon>
    </lineage>
</organism>
<evidence type="ECO:0008006" key="4">
    <source>
        <dbReference type="Google" id="ProtNLM"/>
    </source>
</evidence>
<dbReference type="Pfam" id="PF11720">
    <property type="entry name" value="Inhibitor_I78"/>
    <property type="match status" value="1"/>
</dbReference>
<evidence type="ECO:0000313" key="2">
    <source>
        <dbReference type="EMBL" id="MBM7035599.1"/>
    </source>
</evidence>
<feature type="signal peptide" evidence="1">
    <location>
        <begin position="1"/>
        <end position="21"/>
    </location>
</feature>
<keyword evidence="3" id="KW-1185">Reference proteome</keyword>
<dbReference type="PROSITE" id="PS51257">
    <property type="entry name" value="PROKAR_LIPOPROTEIN"/>
    <property type="match status" value="1"/>
</dbReference>
<accession>A0ABS2HEZ1</accession>
<sequence>MKPLKYGLIAAAALFTLTACESTVMSDSKDNNSDMSENIEQQPISSLMGKQVRAYTTGSPLTMDFNEERVNIELDNEGKVIRIWKG</sequence>
<dbReference type="InterPro" id="IPR021719">
    <property type="entry name" value="Prot_inh_I78"/>
</dbReference>
<protein>
    <recommendedName>
        <fullName evidence="4">Lipoprotein</fullName>
    </recommendedName>
</protein>
<dbReference type="RefSeq" id="WP_205157189.1">
    <property type="nucleotide sequence ID" value="NZ_JAFEUM010000001.1"/>
</dbReference>
<evidence type="ECO:0000313" key="3">
    <source>
        <dbReference type="Proteomes" id="UP000809621"/>
    </source>
</evidence>
<dbReference type="Gene3D" id="3.30.10.10">
    <property type="entry name" value="Trypsin Inhibitor V, subunit A"/>
    <property type="match status" value="1"/>
</dbReference>
<reference evidence="2 3" key="1">
    <citation type="submission" date="2021-02" db="EMBL/GenBank/DDBJ databases">
        <authorList>
            <person name="Park J.-S."/>
        </authorList>
    </citation>
    <scope>NUCLEOTIDE SEQUENCE [LARGE SCALE GENOMIC DNA]</scope>
    <source>
        <strain evidence="2 3">188UL20-2</strain>
    </source>
</reference>
<feature type="chain" id="PRO_5045834786" description="Lipoprotein" evidence="1">
    <location>
        <begin position="22"/>
        <end position="86"/>
    </location>
</feature>
<proteinExistence type="predicted"/>
<name>A0ABS2HEZ1_9VIBR</name>
<evidence type="ECO:0000256" key="1">
    <source>
        <dbReference type="SAM" id="SignalP"/>
    </source>
</evidence>
<comment type="caution">
    <text evidence="2">The sequence shown here is derived from an EMBL/GenBank/DDBJ whole genome shotgun (WGS) entry which is preliminary data.</text>
</comment>
<dbReference type="EMBL" id="JAFEUM010000001">
    <property type="protein sequence ID" value="MBM7035599.1"/>
    <property type="molecule type" value="Genomic_DNA"/>
</dbReference>
<keyword evidence="1" id="KW-0732">Signal</keyword>
<gene>
    <name evidence="2" type="ORF">JQC93_04190</name>
</gene>
<dbReference type="Proteomes" id="UP000809621">
    <property type="component" value="Unassembled WGS sequence"/>
</dbReference>